<evidence type="ECO:0000256" key="3">
    <source>
        <dbReference type="ARBA" id="ARBA00022741"/>
    </source>
</evidence>
<keyword evidence="8" id="KW-1185">Reference proteome</keyword>
<keyword evidence="1" id="KW-0723">Serine/threonine-protein kinase</keyword>
<dbReference type="FunFam" id="3.30.200.20:FF:000039">
    <property type="entry name" value="receptor-like protein kinase FERONIA"/>
    <property type="match status" value="1"/>
</dbReference>
<dbReference type="SUPFAM" id="SSF56112">
    <property type="entry name" value="Protein kinase-like (PK-like)"/>
    <property type="match status" value="2"/>
</dbReference>
<dbReference type="GO" id="GO:0005524">
    <property type="term" value="F:ATP binding"/>
    <property type="evidence" value="ECO:0007669"/>
    <property type="project" value="UniProtKB-KW"/>
</dbReference>
<dbReference type="PANTHER" id="PTHR47989:SF62">
    <property type="entry name" value="OS05G0423500 PROTEIN"/>
    <property type="match status" value="1"/>
</dbReference>
<dbReference type="Proteomes" id="UP001172457">
    <property type="component" value="Chromosome 4"/>
</dbReference>
<evidence type="ECO:0000256" key="4">
    <source>
        <dbReference type="ARBA" id="ARBA00022777"/>
    </source>
</evidence>
<comment type="caution">
    <text evidence="7">The sequence shown here is derived from an EMBL/GenBank/DDBJ whole genome shotgun (WGS) entry which is preliminary data.</text>
</comment>
<feature type="domain" description="Protein kinase" evidence="6">
    <location>
        <begin position="34"/>
        <end position="271"/>
    </location>
</feature>
<dbReference type="EMBL" id="JARYMX010000004">
    <property type="protein sequence ID" value="KAJ9551378.1"/>
    <property type="molecule type" value="Genomic_DNA"/>
</dbReference>
<dbReference type="Gene3D" id="1.10.510.10">
    <property type="entry name" value="Transferase(Phosphotransferase) domain 1"/>
    <property type="match status" value="3"/>
</dbReference>
<dbReference type="InterPro" id="IPR001245">
    <property type="entry name" value="Ser-Thr/Tyr_kinase_cat_dom"/>
</dbReference>
<dbReference type="GO" id="GO:0004674">
    <property type="term" value="F:protein serine/threonine kinase activity"/>
    <property type="evidence" value="ECO:0007669"/>
    <property type="project" value="UniProtKB-KW"/>
</dbReference>
<dbReference type="AlphaFoldDB" id="A0AA38TJ05"/>
<feature type="domain" description="Protein kinase" evidence="6">
    <location>
        <begin position="315"/>
        <end position="568"/>
    </location>
</feature>
<evidence type="ECO:0000256" key="5">
    <source>
        <dbReference type="ARBA" id="ARBA00022840"/>
    </source>
</evidence>
<evidence type="ECO:0000313" key="8">
    <source>
        <dbReference type="Proteomes" id="UP001172457"/>
    </source>
</evidence>
<evidence type="ECO:0000259" key="6">
    <source>
        <dbReference type="PROSITE" id="PS50011"/>
    </source>
</evidence>
<name>A0AA38TJ05_9ASTR</name>
<keyword evidence="2" id="KW-0808">Transferase</keyword>
<accession>A0AA38TJ05</accession>
<dbReference type="PROSITE" id="PS50011">
    <property type="entry name" value="PROTEIN_KINASE_DOM"/>
    <property type="match status" value="2"/>
</dbReference>
<evidence type="ECO:0000313" key="7">
    <source>
        <dbReference type="EMBL" id="KAJ9551378.1"/>
    </source>
</evidence>
<dbReference type="InterPro" id="IPR011009">
    <property type="entry name" value="Kinase-like_dom_sf"/>
</dbReference>
<dbReference type="Gene3D" id="3.30.200.20">
    <property type="entry name" value="Phosphorylase Kinase, domain 1"/>
    <property type="match status" value="1"/>
</dbReference>
<dbReference type="Pfam" id="PF07714">
    <property type="entry name" value="PK_Tyr_Ser-Thr"/>
    <property type="match status" value="2"/>
</dbReference>
<gene>
    <name evidence="7" type="ORF">OSB04_015423</name>
</gene>
<dbReference type="PANTHER" id="PTHR47989">
    <property type="entry name" value="OS01G0750732 PROTEIN"/>
    <property type="match status" value="1"/>
</dbReference>
<proteinExistence type="predicted"/>
<keyword evidence="5" id="KW-0067">ATP-binding</keyword>
<evidence type="ECO:0000256" key="1">
    <source>
        <dbReference type="ARBA" id="ARBA00022527"/>
    </source>
</evidence>
<keyword evidence="3" id="KW-0547">Nucleotide-binding</keyword>
<evidence type="ECO:0000256" key="2">
    <source>
        <dbReference type="ARBA" id="ARBA00022679"/>
    </source>
</evidence>
<organism evidence="7 8">
    <name type="scientific">Centaurea solstitialis</name>
    <name type="common">yellow star-thistle</name>
    <dbReference type="NCBI Taxonomy" id="347529"/>
    <lineage>
        <taxon>Eukaryota</taxon>
        <taxon>Viridiplantae</taxon>
        <taxon>Streptophyta</taxon>
        <taxon>Embryophyta</taxon>
        <taxon>Tracheophyta</taxon>
        <taxon>Spermatophyta</taxon>
        <taxon>Magnoliopsida</taxon>
        <taxon>eudicotyledons</taxon>
        <taxon>Gunneridae</taxon>
        <taxon>Pentapetalae</taxon>
        <taxon>asterids</taxon>
        <taxon>campanulids</taxon>
        <taxon>Asterales</taxon>
        <taxon>Asteraceae</taxon>
        <taxon>Carduoideae</taxon>
        <taxon>Cardueae</taxon>
        <taxon>Centaureinae</taxon>
        <taxon>Centaurea</taxon>
    </lineage>
</organism>
<keyword evidence="4" id="KW-0418">Kinase</keyword>
<dbReference type="InterPro" id="IPR000719">
    <property type="entry name" value="Prot_kinase_dom"/>
</dbReference>
<reference evidence="7" key="1">
    <citation type="submission" date="2023-03" db="EMBL/GenBank/DDBJ databases">
        <title>Chromosome-scale reference genome and RAD-based genetic map of yellow starthistle (Centaurea solstitialis) reveal putative structural variation and QTLs associated with invader traits.</title>
        <authorList>
            <person name="Reatini B."/>
            <person name="Cang F.A."/>
            <person name="Jiang Q."/>
            <person name="Mckibben M.T.W."/>
            <person name="Barker M.S."/>
            <person name="Rieseberg L.H."/>
            <person name="Dlugosch K.M."/>
        </authorList>
    </citation>
    <scope>NUCLEOTIDE SEQUENCE</scope>
    <source>
        <strain evidence="7">CAN-66</strain>
        <tissue evidence="7">Leaf</tissue>
    </source>
</reference>
<sequence length="568" mass="64915">MSSTSEAGKLSSPTSSHTFNHFSLAEIQSATNDFDDELVIGKGGFGKVYKGHIRIEENIHVVAIKRLDFMSDQGDTEFRAEIEILSKLHHRHLVSLIGFCDDNEEMILVYEYMPNGILYHHLHKAETPLNWVRRLKIAIGAASPANNQSFSDVDRSVSVKGTFGYLDPEYFYTRRLTRKTDVFAFGVVLFELLSGRLAVDICLSEEQCSLVKWARKCVKDLKLDQLVDSRRPSMTEIVASLQVLLELHEKSDNYVVSSSKMRFAWKIHKYLVPTNKESGNTSSQKSPENKTNQKLVTRDLKKFTYSELQRATGYFGDDSHLGDGRYAEVHKGWIDKTTYSPSKDDSAFPITIKRLRHYKNVFVYLLMAPFRGYLLIAKRHLDLETLKGFQHPNLVKLLGYCSECEQLFLVYEFMPNGNLQDGLHSGVMAQLPLDKKVKIAVGIARAIVFLNKIRGEVRVREPQLQRRKILLDEEFKAKLSDYDITKLVDGDHTGEPSELECNLSGFTVVFAEVLTGKRISKEKEFKKDDSLWLERLIAKVCFEICNKGNSERQMLKVVEKYMNSKPVL</sequence>
<protein>
    <recommendedName>
        <fullName evidence="6">Protein kinase domain-containing protein</fullName>
    </recommendedName>
</protein>